<keyword evidence="2" id="KW-1133">Transmembrane helix</keyword>
<dbReference type="RefSeq" id="WP_310765362.1">
    <property type="nucleotide sequence ID" value="NZ_JBHRWR010000048.1"/>
</dbReference>
<name>A0ABV7SN26_9ACTN</name>
<feature type="compositionally biased region" description="Basic and acidic residues" evidence="1">
    <location>
        <begin position="350"/>
        <end position="361"/>
    </location>
</feature>
<evidence type="ECO:0000313" key="3">
    <source>
        <dbReference type="EMBL" id="MFC3578328.1"/>
    </source>
</evidence>
<keyword evidence="2" id="KW-0472">Membrane</keyword>
<keyword evidence="2" id="KW-0812">Transmembrane</keyword>
<evidence type="ECO:0000313" key="4">
    <source>
        <dbReference type="Proteomes" id="UP001595701"/>
    </source>
</evidence>
<proteinExistence type="predicted"/>
<organism evidence="3 4">
    <name type="scientific">Streptomyces yaanensis</name>
    <dbReference type="NCBI Taxonomy" id="1142239"/>
    <lineage>
        <taxon>Bacteria</taxon>
        <taxon>Bacillati</taxon>
        <taxon>Actinomycetota</taxon>
        <taxon>Actinomycetes</taxon>
        <taxon>Kitasatosporales</taxon>
        <taxon>Streptomycetaceae</taxon>
        <taxon>Streptomyces</taxon>
    </lineage>
</organism>
<evidence type="ECO:0000256" key="2">
    <source>
        <dbReference type="SAM" id="Phobius"/>
    </source>
</evidence>
<protein>
    <submittedName>
        <fullName evidence="3">Uncharacterized protein</fullName>
    </submittedName>
</protein>
<feature type="region of interest" description="Disordered" evidence="1">
    <location>
        <begin position="332"/>
        <end position="371"/>
    </location>
</feature>
<sequence length="371" mass="39918">MSDQHPEESSIPDEVWEQFARDSERDIRASAPKEPSARARMVTSRLRQQDAQGVRPDGWRAPPVPSGRRSRRRVGTVLGLLLALAVAVVAMKPSLIPGDPFGSRPGADADTSPMPVETARPTAPPSAANPDTPTLDRPFAGSPALHWGDGEAGIVLPPAEPVGSLTKAQVATALRQTKTLLVDANLNPKTLLGARPTAALGVLDPKQPHVVDELKWSLAAPDEKYDPLLLFTRFDPREVRLVGKVVKVRGRITFARGEDALLRVHADYTFVYALSRGGSKEVARTIVRRVIETELVDPTKYGVTPGRLQLVRYDESTGNSACGVHDGFLHPEFSSTGPTGAAPSGPTTDPYDRSRDLRQGDDATCGTASRT</sequence>
<comment type="caution">
    <text evidence="3">The sequence shown here is derived from an EMBL/GenBank/DDBJ whole genome shotgun (WGS) entry which is preliminary data.</text>
</comment>
<feature type="region of interest" description="Disordered" evidence="1">
    <location>
        <begin position="21"/>
        <end position="72"/>
    </location>
</feature>
<feature type="transmembrane region" description="Helical" evidence="2">
    <location>
        <begin position="74"/>
        <end position="91"/>
    </location>
</feature>
<gene>
    <name evidence="3" type="ORF">ACFOZ0_34735</name>
</gene>
<dbReference type="Proteomes" id="UP001595701">
    <property type="component" value="Unassembled WGS sequence"/>
</dbReference>
<keyword evidence="4" id="KW-1185">Reference proteome</keyword>
<accession>A0ABV7SN26</accession>
<dbReference type="EMBL" id="JBHRWR010000048">
    <property type="protein sequence ID" value="MFC3578328.1"/>
    <property type="molecule type" value="Genomic_DNA"/>
</dbReference>
<feature type="region of interest" description="Disordered" evidence="1">
    <location>
        <begin position="97"/>
        <end position="137"/>
    </location>
</feature>
<evidence type="ECO:0000256" key="1">
    <source>
        <dbReference type="SAM" id="MobiDB-lite"/>
    </source>
</evidence>
<reference evidence="4" key="1">
    <citation type="journal article" date="2019" name="Int. J. Syst. Evol. Microbiol.">
        <title>The Global Catalogue of Microorganisms (GCM) 10K type strain sequencing project: providing services to taxonomists for standard genome sequencing and annotation.</title>
        <authorList>
            <consortium name="The Broad Institute Genomics Platform"/>
            <consortium name="The Broad Institute Genome Sequencing Center for Infectious Disease"/>
            <person name="Wu L."/>
            <person name="Ma J."/>
        </authorList>
    </citation>
    <scope>NUCLEOTIDE SEQUENCE [LARGE SCALE GENOMIC DNA]</scope>
    <source>
        <strain evidence="4">CGMCC 4.7035</strain>
    </source>
</reference>